<accession>A0A5N6MSZ3</accession>
<dbReference type="EMBL" id="VTFX01000001">
    <property type="protein sequence ID" value="KAD4059996.1"/>
    <property type="molecule type" value="Genomic_DNA"/>
</dbReference>
<dbReference type="RefSeq" id="WP_152271239.1">
    <property type="nucleotide sequence ID" value="NZ_VTFX01000001.1"/>
</dbReference>
<dbReference type="Proteomes" id="UP000326852">
    <property type="component" value="Unassembled WGS sequence"/>
</dbReference>
<reference evidence="2 3" key="1">
    <citation type="submission" date="2019-08" db="EMBL/GenBank/DDBJ databases">
        <title>Arthrobacter sp. nov., isolated from plateau pika and Tibetan wild ass.</title>
        <authorList>
            <person name="Ge Y."/>
        </authorList>
    </citation>
    <scope>NUCLEOTIDE SEQUENCE [LARGE SCALE GENOMIC DNA]</scope>
    <source>
        <strain evidence="2 3">785</strain>
    </source>
</reference>
<evidence type="ECO:0000256" key="1">
    <source>
        <dbReference type="SAM" id="MobiDB-lite"/>
    </source>
</evidence>
<evidence type="ECO:0000313" key="3">
    <source>
        <dbReference type="Proteomes" id="UP000326852"/>
    </source>
</evidence>
<sequence length="97" mass="9527">MRKDADQPVIPGGSEADRADQAVSAVPGADDAGPSGDIHRDGSEADGIEQDIPAVPGAGDAGPEGSVHPEGSEADILEQKADVPGNDDDYPPGAGGA</sequence>
<protein>
    <submittedName>
        <fullName evidence="2">Uncharacterized protein</fullName>
    </submittedName>
</protein>
<gene>
    <name evidence="2" type="ORF">GD627_02680</name>
</gene>
<evidence type="ECO:0000313" key="2">
    <source>
        <dbReference type="EMBL" id="KAD4059996.1"/>
    </source>
</evidence>
<proteinExistence type="predicted"/>
<name>A0A5N6MSZ3_9MICC</name>
<comment type="caution">
    <text evidence="2">The sequence shown here is derived from an EMBL/GenBank/DDBJ whole genome shotgun (WGS) entry which is preliminary data.</text>
</comment>
<feature type="region of interest" description="Disordered" evidence="1">
    <location>
        <begin position="1"/>
        <end position="97"/>
    </location>
</feature>
<organism evidence="2 3">
    <name type="scientific">Arthrobacter yangruifuii</name>
    <dbReference type="NCBI Taxonomy" id="2606616"/>
    <lineage>
        <taxon>Bacteria</taxon>
        <taxon>Bacillati</taxon>
        <taxon>Actinomycetota</taxon>
        <taxon>Actinomycetes</taxon>
        <taxon>Micrococcales</taxon>
        <taxon>Micrococcaceae</taxon>
        <taxon>Arthrobacter</taxon>
    </lineage>
</organism>
<dbReference type="AlphaFoldDB" id="A0A5N6MSZ3"/>
<keyword evidence="3" id="KW-1185">Reference proteome</keyword>